<sequence length="68" mass="7770">MTPSEEPTPGPRRRRRATRPATGGPASESAGEQTKDDTDAGWGEAPDRDEKRDQHEQWLHEQRPPHWE</sequence>
<dbReference type="RefSeq" id="WP_345718039.1">
    <property type="nucleotide sequence ID" value="NZ_BAABFP010000008.1"/>
</dbReference>
<reference evidence="3" key="1">
    <citation type="journal article" date="2019" name="Int. J. Syst. Evol. Microbiol.">
        <title>The Global Catalogue of Microorganisms (GCM) 10K type strain sequencing project: providing services to taxonomists for standard genome sequencing and annotation.</title>
        <authorList>
            <consortium name="The Broad Institute Genomics Platform"/>
            <consortium name="The Broad Institute Genome Sequencing Center for Infectious Disease"/>
            <person name="Wu L."/>
            <person name="Ma J."/>
        </authorList>
    </citation>
    <scope>NUCLEOTIDE SEQUENCE [LARGE SCALE GENOMIC DNA]</scope>
    <source>
        <strain evidence="3">KACC 14249</strain>
    </source>
</reference>
<protein>
    <submittedName>
        <fullName evidence="2">Uncharacterized protein</fullName>
    </submittedName>
</protein>
<evidence type="ECO:0000313" key="3">
    <source>
        <dbReference type="Proteomes" id="UP001596189"/>
    </source>
</evidence>
<name>A0ABW1JC42_9ACTN</name>
<evidence type="ECO:0000313" key="2">
    <source>
        <dbReference type="EMBL" id="MFC6006555.1"/>
    </source>
</evidence>
<feature type="region of interest" description="Disordered" evidence="1">
    <location>
        <begin position="1"/>
        <end position="68"/>
    </location>
</feature>
<feature type="compositionally biased region" description="Basic and acidic residues" evidence="1">
    <location>
        <begin position="45"/>
        <end position="68"/>
    </location>
</feature>
<accession>A0ABW1JC42</accession>
<feature type="compositionally biased region" description="Pro residues" evidence="1">
    <location>
        <begin position="1"/>
        <end position="10"/>
    </location>
</feature>
<dbReference type="Proteomes" id="UP001596189">
    <property type="component" value="Unassembled WGS sequence"/>
</dbReference>
<proteinExistence type="predicted"/>
<comment type="caution">
    <text evidence="2">The sequence shown here is derived from an EMBL/GenBank/DDBJ whole genome shotgun (WGS) entry which is preliminary data.</text>
</comment>
<organism evidence="2 3">
    <name type="scientific">Angustibacter luteus</name>
    <dbReference type="NCBI Taxonomy" id="658456"/>
    <lineage>
        <taxon>Bacteria</taxon>
        <taxon>Bacillati</taxon>
        <taxon>Actinomycetota</taxon>
        <taxon>Actinomycetes</taxon>
        <taxon>Kineosporiales</taxon>
        <taxon>Kineosporiaceae</taxon>
    </lineage>
</organism>
<keyword evidence="3" id="KW-1185">Reference proteome</keyword>
<evidence type="ECO:0000256" key="1">
    <source>
        <dbReference type="SAM" id="MobiDB-lite"/>
    </source>
</evidence>
<dbReference type="EMBL" id="JBHSRD010000003">
    <property type="protein sequence ID" value="MFC6006555.1"/>
    <property type="molecule type" value="Genomic_DNA"/>
</dbReference>
<gene>
    <name evidence="2" type="ORF">ACFQDO_05365</name>
</gene>